<protein>
    <submittedName>
        <fullName evidence="1">Uncharacterized protein</fullName>
    </submittedName>
</protein>
<dbReference type="Proteomes" id="UP000504724">
    <property type="component" value="Chromosome"/>
</dbReference>
<gene>
    <name evidence="1" type="ORF">HQN79_01160</name>
</gene>
<dbReference type="KEGG" id="txa:HQN79_01160"/>
<accession>A0A7D4SM91</accession>
<evidence type="ECO:0000313" key="1">
    <source>
        <dbReference type="EMBL" id="QKI88281.1"/>
    </source>
</evidence>
<dbReference type="AlphaFoldDB" id="A0A7D4SM91"/>
<sequence length="54" mass="6649">MSFLNAIFRLFGYEWVKDETPYPRDEDPRTDEGWDDLYEHSPRYKLRKIKQAPK</sequence>
<evidence type="ECO:0000313" key="2">
    <source>
        <dbReference type="Proteomes" id="UP000504724"/>
    </source>
</evidence>
<organism evidence="1 2">
    <name type="scientific">Thiomicrorhabdus xiamenensis</name>
    <dbReference type="NCBI Taxonomy" id="2739063"/>
    <lineage>
        <taxon>Bacteria</taxon>
        <taxon>Pseudomonadati</taxon>
        <taxon>Pseudomonadota</taxon>
        <taxon>Gammaproteobacteria</taxon>
        <taxon>Thiotrichales</taxon>
        <taxon>Piscirickettsiaceae</taxon>
        <taxon>Thiomicrorhabdus</taxon>
    </lineage>
</organism>
<dbReference type="RefSeq" id="WP_173283877.1">
    <property type="nucleotide sequence ID" value="NZ_CP054020.1"/>
</dbReference>
<reference evidence="1 2" key="1">
    <citation type="submission" date="2020-05" db="EMBL/GenBank/DDBJ databases">
        <title>Thiomicrorhabdus sediminis sp.nov. and Thiomicrorhabdus xiamenensis sp.nov., novel sulfur-oxidizing bacteria isolated from coastal sediment.</title>
        <authorList>
            <person name="Liu X."/>
        </authorList>
    </citation>
    <scope>NUCLEOTIDE SEQUENCE [LARGE SCALE GENOMIC DNA]</scope>
    <source>
        <strain evidence="1 2">G2</strain>
    </source>
</reference>
<name>A0A7D4SM91_9GAMM</name>
<dbReference type="EMBL" id="CP054020">
    <property type="protein sequence ID" value="QKI88281.1"/>
    <property type="molecule type" value="Genomic_DNA"/>
</dbReference>
<proteinExistence type="predicted"/>
<keyword evidence="2" id="KW-1185">Reference proteome</keyword>